<feature type="region of interest" description="Disordered" evidence="1">
    <location>
        <begin position="1"/>
        <end position="20"/>
    </location>
</feature>
<reference evidence="2" key="2">
    <citation type="journal article" date="2015" name="Data Brief">
        <title>Shoot transcriptome of the giant reed, Arundo donax.</title>
        <authorList>
            <person name="Barrero R.A."/>
            <person name="Guerrero F.D."/>
            <person name="Moolhuijzen P."/>
            <person name="Goolsby J.A."/>
            <person name="Tidwell J."/>
            <person name="Bellgard S.E."/>
            <person name="Bellgard M.I."/>
        </authorList>
    </citation>
    <scope>NUCLEOTIDE SEQUENCE</scope>
    <source>
        <tissue evidence="2">Shoot tissue taken approximately 20 cm above the soil surface</tissue>
    </source>
</reference>
<sequence>MGQQRSTAGRGEREAEGSEV</sequence>
<evidence type="ECO:0000256" key="1">
    <source>
        <dbReference type="SAM" id="MobiDB-lite"/>
    </source>
</evidence>
<evidence type="ECO:0000313" key="2">
    <source>
        <dbReference type="EMBL" id="JAD24552.1"/>
    </source>
</evidence>
<proteinExistence type="predicted"/>
<protein>
    <submittedName>
        <fullName evidence="2">Uncharacterized protein</fullName>
    </submittedName>
</protein>
<reference evidence="2" key="1">
    <citation type="submission" date="2014-09" db="EMBL/GenBank/DDBJ databases">
        <authorList>
            <person name="Magalhaes I.L.F."/>
            <person name="Oliveira U."/>
            <person name="Santos F.R."/>
            <person name="Vidigal T.H.D.A."/>
            <person name="Brescovit A.D."/>
            <person name="Santos A.J."/>
        </authorList>
    </citation>
    <scope>NUCLEOTIDE SEQUENCE</scope>
    <source>
        <tissue evidence="2">Shoot tissue taken approximately 20 cm above the soil surface</tissue>
    </source>
</reference>
<organism evidence="2">
    <name type="scientific">Arundo donax</name>
    <name type="common">Giant reed</name>
    <name type="synonym">Donax arundinaceus</name>
    <dbReference type="NCBI Taxonomy" id="35708"/>
    <lineage>
        <taxon>Eukaryota</taxon>
        <taxon>Viridiplantae</taxon>
        <taxon>Streptophyta</taxon>
        <taxon>Embryophyta</taxon>
        <taxon>Tracheophyta</taxon>
        <taxon>Spermatophyta</taxon>
        <taxon>Magnoliopsida</taxon>
        <taxon>Liliopsida</taxon>
        <taxon>Poales</taxon>
        <taxon>Poaceae</taxon>
        <taxon>PACMAD clade</taxon>
        <taxon>Arundinoideae</taxon>
        <taxon>Arundineae</taxon>
        <taxon>Arundo</taxon>
    </lineage>
</organism>
<dbReference type="AlphaFoldDB" id="A0A0A8YP21"/>
<accession>A0A0A8YP21</accession>
<feature type="compositionally biased region" description="Basic and acidic residues" evidence="1">
    <location>
        <begin position="10"/>
        <end position="20"/>
    </location>
</feature>
<dbReference type="EMBL" id="GBRH01273343">
    <property type="protein sequence ID" value="JAD24552.1"/>
    <property type="molecule type" value="Transcribed_RNA"/>
</dbReference>
<name>A0A0A8YP21_ARUDO</name>